<dbReference type="EMBL" id="LR824007">
    <property type="protein sequence ID" value="CAD0195848.1"/>
    <property type="molecule type" value="Genomic_DNA"/>
</dbReference>
<feature type="compositionally biased region" description="Low complexity" evidence="1">
    <location>
        <begin position="213"/>
        <end position="222"/>
    </location>
</feature>
<organism evidence="2 3">
    <name type="scientific">Chrysodeixis includens</name>
    <name type="common">Soybean looper</name>
    <name type="synonym">Pseudoplusia includens</name>
    <dbReference type="NCBI Taxonomy" id="689277"/>
    <lineage>
        <taxon>Eukaryota</taxon>
        <taxon>Metazoa</taxon>
        <taxon>Ecdysozoa</taxon>
        <taxon>Arthropoda</taxon>
        <taxon>Hexapoda</taxon>
        <taxon>Insecta</taxon>
        <taxon>Pterygota</taxon>
        <taxon>Neoptera</taxon>
        <taxon>Endopterygota</taxon>
        <taxon>Lepidoptera</taxon>
        <taxon>Glossata</taxon>
        <taxon>Ditrysia</taxon>
        <taxon>Noctuoidea</taxon>
        <taxon>Noctuidae</taxon>
        <taxon>Plusiinae</taxon>
        <taxon>Chrysodeixis</taxon>
    </lineage>
</organism>
<sequence>MRSSHEPRALRRAPLPDTLAFIMILRTKSSLPSAERSARVPRDLSMSGRQVRRCHNSDLVYCVKNSALVILTSVARTVFGERCGHSAARVYGEDGHICLLMYLILANQDPRKPAFNEFVYSQREVRGRGARAPAVSPRQCRRAPECTRAAPNAAERSAASAVTLFKYALNLEVVVSRDADGQAVAPQPAAPSQAGGAPRAPLLRASLPPFTLNSAGSRAAGRGSRDSRVARPPRADCGRCLVISRAALSIIEQLLLKLLTILNRLEKEGDKKGPTTPKDQLHVMLKVFTGITDAPDIHNDLTICS</sequence>
<proteinExistence type="predicted"/>
<keyword evidence="3" id="KW-1185">Reference proteome</keyword>
<evidence type="ECO:0000313" key="2">
    <source>
        <dbReference type="EMBL" id="CAD0195848.1"/>
    </source>
</evidence>
<reference evidence="2" key="1">
    <citation type="submission" date="2021-12" db="EMBL/GenBank/DDBJ databases">
        <authorList>
            <person name="King R."/>
        </authorList>
    </citation>
    <scope>NUCLEOTIDE SEQUENCE</scope>
</reference>
<accession>A0A9N8PYZ3</accession>
<dbReference type="Proteomes" id="UP001154114">
    <property type="component" value="Chromosome 4"/>
</dbReference>
<protein>
    <submittedName>
        <fullName evidence="2">Uncharacterized protein</fullName>
    </submittedName>
</protein>
<name>A0A9N8PYZ3_CHRIL</name>
<feature type="region of interest" description="Disordered" evidence="1">
    <location>
        <begin position="213"/>
        <end position="233"/>
    </location>
</feature>
<evidence type="ECO:0000256" key="1">
    <source>
        <dbReference type="SAM" id="MobiDB-lite"/>
    </source>
</evidence>
<evidence type="ECO:0000313" key="3">
    <source>
        <dbReference type="Proteomes" id="UP001154114"/>
    </source>
</evidence>
<gene>
    <name evidence="2" type="ORF">CINC_LOCUS10145</name>
</gene>
<dbReference type="AlphaFoldDB" id="A0A9N8PYZ3"/>
<feature type="compositionally biased region" description="Basic and acidic residues" evidence="1">
    <location>
        <begin position="223"/>
        <end position="233"/>
    </location>
</feature>